<reference evidence="1" key="2">
    <citation type="journal article" date="2015" name="Data Brief">
        <title>Shoot transcriptome of the giant reed, Arundo donax.</title>
        <authorList>
            <person name="Barrero R.A."/>
            <person name="Guerrero F.D."/>
            <person name="Moolhuijzen P."/>
            <person name="Goolsby J.A."/>
            <person name="Tidwell J."/>
            <person name="Bellgard S.E."/>
            <person name="Bellgard M.I."/>
        </authorList>
    </citation>
    <scope>NUCLEOTIDE SEQUENCE</scope>
    <source>
        <tissue evidence="1">Shoot tissue taken approximately 20 cm above the soil surface</tissue>
    </source>
</reference>
<dbReference type="EMBL" id="GBRH01265899">
    <property type="protein sequence ID" value="JAD31996.1"/>
    <property type="molecule type" value="Transcribed_RNA"/>
</dbReference>
<sequence length="16" mass="1813">MSYEMPTGNLSLLRNS</sequence>
<organism evidence="1">
    <name type="scientific">Arundo donax</name>
    <name type="common">Giant reed</name>
    <name type="synonym">Donax arundinaceus</name>
    <dbReference type="NCBI Taxonomy" id="35708"/>
    <lineage>
        <taxon>Eukaryota</taxon>
        <taxon>Viridiplantae</taxon>
        <taxon>Streptophyta</taxon>
        <taxon>Embryophyta</taxon>
        <taxon>Tracheophyta</taxon>
        <taxon>Spermatophyta</taxon>
        <taxon>Magnoliopsida</taxon>
        <taxon>Liliopsida</taxon>
        <taxon>Poales</taxon>
        <taxon>Poaceae</taxon>
        <taxon>PACMAD clade</taxon>
        <taxon>Arundinoideae</taxon>
        <taxon>Arundineae</taxon>
        <taxon>Arundo</taxon>
    </lineage>
</organism>
<reference evidence="1" key="1">
    <citation type="submission" date="2014-09" db="EMBL/GenBank/DDBJ databases">
        <authorList>
            <person name="Magalhaes I.L.F."/>
            <person name="Oliveira U."/>
            <person name="Santos F.R."/>
            <person name="Vidigal T.H.D.A."/>
            <person name="Brescovit A.D."/>
            <person name="Santos A.J."/>
        </authorList>
    </citation>
    <scope>NUCLEOTIDE SEQUENCE</scope>
    <source>
        <tissue evidence="1">Shoot tissue taken approximately 20 cm above the soil surface</tissue>
    </source>
</reference>
<proteinExistence type="predicted"/>
<name>A0A0A8YZK4_ARUDO</name>
<dbReference type="AlphaFoldDB" id="A0A0A8YZK4"/>
<protein>
    <submittedName>
        <fullName evidence="1">Uncharacterized protein</fullName>
    </submittedName>
</protein>
<accession>A0A0A8YZK4</accession>
<evidence type="ECO:0000313" key="1">
    <source>
        <dbReference type="EMBL" id="JAD31996.1"/>
    </source>
</evidence>